<evidence type="ECO:0000313" key="13">
    <source>
        <dbReference type="Proteomes" id="UP001179952"/>
    </source>
</evidence>
<evidence type="ECO:0000256" key="9">
    <source>
        <dbReference type="ARBA" id="ARBA00023136"/>
    </source>
</evidence>
<dbReference type="InterPro" id="IPR043926">
    <property type="entry name" value="ABCG_dom"/>
</dbReference>
<protein>
    <submittedName>
        <fullName evidence="12">Pleiotropic drug resistance protein 3</fullName>
    </submittedName>
</protein>
<feature type="transmembrane region" description="Helical" evidence="10">
    <location>
        <begin position="551"/>
        <end position="570"/>
    </location>
</feature>
<organism evidence="12 13">
    <name type="scientific">Acorus gramineus</name>
    <name type="common">Dwarf sweet flag</name>
    <dbReference type="NCBI Taxonomy" id="55184"/>
    <lineage>
        <taxon>Eukaryota</taxon>
        <taxon>Viridiplantae</taxon>
        <taxon>Streptophyta</taxon>
        <taxon>Embryophyta</taxon>
        <taxon>Tracheophyta</taxon>
        <taxon>Spermatophyta</taxon>
        <taxon>Magnoliopsida</taxon>
        <taxon>Liliopsida</taxon>
        <taxon>Acoraceae</taxon>
        <taxon>Acorus</taxon>
    </lineage>
</organism>
<comment type="subcellular location">
    <subcellularLocation>
        <location evidence="1">Membrane</location>
        <topology evidence="1">Multi-pass membrane protein</topology>
    </subcellularLocation>
</comment>
<gene>
    <name evidence="12" type="ORF">QJS04_geneDACA004665</name>
</gene>
<dbReference type="SUPFAM" id="SSF52540">
    <property type="entry name" value="P-loop containing nucleoside triphosphate hydrolases"/>
    <property type="match status" value="2"/>
</dbReference>
<dbReference type="GO" id="GO:0016887">
    <property type="term" value="F:ATP hydrolysis activity"/>
    <property type="evidence" value="ECO:0007669"/>
    <property type="project" value="InterPro"/>
</dbReference>
<proteinExistence type="inferred from homology"/>
<evidence type="ECO:0000256" key="4">
    <source>
        <dbReference type="ARBA" id="ARBA00022692"/>
    </source>
</evidence>
<keyword evidence="8 10" id="KW-1133">Transmembrane helix</keyword>
<dbReference type="CDD" id="cd03232">
    <property type="entry name" value="ABCG_PDR_domain2"/>
    <property type="match status" value="1"/>
</dbReference>
<evidence type="ECO:0000259" key="11">
    <source>
        <dbReference type="PROSITE" id="PS50893"/>
    </source>
</evidence>
<keyword evidence="13" id="KW-1185">Reference proteome</keyword>
<dbReference type="FunFam" id="3.40.50.300:FF:000059">
    <property type="entry name" value="ABC transporter G family member 40"/>
    <property type="match status" value="1"/>
</dbReference>
<dbReference type="InterPro" id="IPR003439">
    <property type="entry name" value="ABC_transporter-like_ATP-bd"/>
</dbReference>
<feature type="transmembrane region" description="Helical" evidence="10">
    <location>
        <begin position="630"/>
        <end position="651"/>
    </location>
</feature>
<feature type="transmembrane region" description="Helical" evidence="10">
    <location>
        <begin position="590"/>
        <end position="610"/>
    </location>
</feature>
<keyword evidence="4 10" id="KW-0812">Transmembrane</keyword>
<dbReference type="Pfam" id="PF01061">
    <property type="entry name" value="ABC2_membrane"/>
    <property type="match status" value="1"/>
</dbReference>
<name>A0AAV9BY66_ACOGR</name>
<reference evidence="12" key="1">
    <citation type="journal article" date="2023" name="Nat. Commun.">
        <title>Diploid and tetraploid genomes of Acorus and the evolution of monocots.</title>
        <authorList>
            <person name="Ma L."/>
            <person name="Liu K.W."/>
            <person name="Li Z."/>
            <person name="Hsiao Y.Y."/>
            <person name="Qi Y."/>
            <person name="Fu T."/>
            <person name="Tang G.D."/>
            <person name="Zhang D."/>
            <person name="Sun W.H."/>
            <person name="Liu D.K."/>
            <person name="Li Y."/>
            <person name="Chen G.Z."/>
            <person name="Liu X.D."/>
            <person name="Liao X.Y."/>
            <person name="Jiang Y.T."/>
            <person name="Yu X."/>
            <person name="Hao Y."/>
            <person name="Huang J."/>
            <person name="Zhao X.W."/>
            <person name="Ke S."/>
            <person name="Chen Y.Y."/>
            <person name="Wu W.L."/>
            <person name="Hsu J.L."/>
            <person name="Lin Y.F."/>
            <person name="Huang M.D."/>
            <person name="Li C.Y."/>
            <person name="Huang L."/>
            <person name="Wang Z.W."/>
            <person name="Zhao X."/>
            <person name="Zhong W.Y."/>
            <person name="Peng D.H."/>
            <person name="Ahmad S."/>
            <person name="Lan S."/>
            <person name="Zhang J.S."/>
            <person name="Tsai W.C."/>
            <person name="Van de Peer Y."/>
            <person name="Liu Z.J."/>
        </authorList>
    </citation>
    <scope>NUCLEOTIDE SEQUENCE</scope>
    <source>
        <strain evidence="12">SCP</strain>
    </source>
</reference>
<feature type="domain" description="ABC transporter" evidence="11">
    <location>
        <begin position="679"/>
        <end position="908"/>
    </location>
</feature>
<dbReference type="GO" id="GO:0005886">
    <property type="term" value="C:plasma membrane"/>
    <property type="evidence" value="ECO:0007669"/>
    <property type="project" value="UniProtKB-ARBA"/>
</dbReference>
<comment type="similarity">
    <text evidence="2">Belongs to the ABC transporter superfamily. ABCG family. PDR (TC 3.A.1.205) subfamily.</text>
</comment>
<dbReference type="PANTHER" id="PTHR19241">
    <property type="entry name" value="ATP-BINDING CASSETTE TRANSPORTER"/>
    <property type="match status" value="1"/>
</dbReference>
<keyword evidence="6" id="KW-0547">Nucleotide-binding</keyword>
<dbReference type="InterPro" id="IPR003593">
    <property type="entry name" value="AAA+_ATPase"/>
</dbReference>
<evidence type="ECO:0000256" key="10">
    <source>
        <dbReference type="SAM" id="Phobius"/>
    </source>
</evidence>
<dbReference type="PROSITE" id="PS50893">
    <property type="entry name" value="ABC_TRANSPORTER_2"/>
    <property type="match status" value="2"/>
</dbReference>
<accession>A0AAV9BY66</accession>
<evidence type="ECO:0000256" key="1">
    <source>
        <dbReference type="ARBA" id="ARBA00004141"/>
    </source>
</evidence>
<dbReference type="AlphaFoldDB" id="A0AAV9BY66"/>
<evidence type="ECO:0000313" key="12">
    <source>
        <dbReference type="EMBL" id="KAK1281397.1"/>
    </source>
</evidence>
<dbReference type="Pfam" id="PF19055">
    <property type="entry name" value="ABC2_membrane_7"/>
    <property type="match status" value="1"/>
</dbReference>
<keyword evidence="3" id="KW-0813">Transport</keyword>
<evidence type="ECO:0000256" key="7">
    <source>
        <dbReference type="ARBA" id="ARBA00022840"/>
    </source>
</evidence>
<evidence type="ECO:0000256" key="5">
    <source>
        <dbReference type="ARBA" id="ARBA00022737"/>
    </source>
</evidence>
<evidence type="ECO:0000256" key="6">
    <source>
        <dbReference type="ARBA" id="ARBA00022741"/>
    </source>
</evidence>
<reference evidence="12" key="2">
    <citation type="submission" date="2023-06" db="EMBL/GenBank/DDBJ databases">
        <authorList>
            <person name="Ma L."/>
            <person name="Liu K.-W."/>
            <person name="Li Z."/>
            <person name="Hsiao Y.-Y."/>
            <person name="Qi Y."/>
            <person name="Fu T."/>
            <person name="Tang G."/>
            <person name="Zhang D."/>
            <person name="Sun W.-H."/>
            <person name="Liu D.-K."/>
            <person name="Li Y."/>
            <person name="Chen G.-Z."/>
            <person name="Liu X.-D."/>
            <person name="Liao X.-Y."/>
            <person name="Jiang Y.-T."/>
            <person name="Yu X."/>
            <person name="Hao Y."/>
            <person name="Huang J."/>
            <person name="Zhao X.-W."/>
            <person name="Ke S."/>
            <person name="Chen Y.-Y."/>
            <person name="Wu W.-L."/>
            <person name="Hsu J.-L."/>
            <person name="Lin Y.-F."/>
            <person name="Huang M.-D."/>
            <person name="Li C.-Y."/>
            <person name="Huang L."/>
            <person name="Wang Z.-W."/>
            <person name="Zhao X."/>
            <person name="Zhong W.-Y."/>
            <person name="Peng D.-H."/>
            <person name="Ahmad S."/>
            <person name="Lan S."/>
            <person name="Zhang J.-S."/>
            <person name="Tsai W.-C."/>
            <person name="Van De Peer Y."/>
            <person name="Liu Z.-J."/>
        </authorList>
    </citation>
    <scope>NUCLEOTIDE SEQUENCE</scope>
    <source>
        <strain evidence="12">SCP</strain>
        <tissue evidence="12">Leaves</tissue>
    </source>
</reference>
<dbReference type="GO" id="GO:0140359">
    <property type="term" value="F:ABC-type transporter activity"/>
    <property type="evidence" value="ECO:0007669"/>
    <property type="project" value="InterPro"/>
</dbReference>
<sequence length="908" mass="102227">MAQLEGRDDVESLRSIRSSFRTHASSSRRSLSRRYEDEGELQWAAIERLPTFERLRTSLFDQYENTGLDGELKGKRVIDVTKLGGLERRVFIENLIQHIERDNLRLLQKQRERINIVGVELPTVEVRYKNLCVEAVCEVVQGKPLPTLWNKSKSVISGLARLPGLSSEEAKISIIKDVSGIIRPSRMTLLLGPPGCGKSTLLLALAGKLNQPLKVKGEISYNGFGLEEFVPQKTAAYISQYDLNIPEMTKYMYFSICEEIMEEVTRREKLAGIVPETDIDTYMKAISVAGLERSLQTDYILKILGLDICADTMVGDAMRRGISGGQQKRLTTGEMIVGPTKALFMDEISTGLDSSTTFQIVTCLQQLVHISEATMLVSLLQPAPETYDLFDDVILMAEGKTVYHGPRNCILEFFEDCGFRCPKRKGAADFLQEVISRKDQEQYWYRTDQPYTYISVDEFSKNFREFHVGKKLDEELSKSYDKSQSHRNALSFSIYSLTNLELFKACMARELLLMKRNSFVYIFKGTQLTIVACITMTVFLRTRMGVDLVHANYYMGSLFFALIILMVNGFPELAMTVSRLPVFYKQRDFYFYPAWACAVPASILKIPISLVESFIWTSLTYYVIGYSPEVGRFFCHFFLLFNVHLMSLSLFRFIASLFQTAVAATAGGRMVLPFEPLTITFQEVQYYVDTPLEMREQGITEKNLQLLHNITGAFRPGVLTALMGVSGAGKTTLMDVLSGRKTGGMIEGDIRIGGYPKVQETFARISGYCEQTDIHSPQITVEESVIYSAWLRLPPQIDSRTRAEFVNEVLETIELDGIKDALVGIPGVSGLSTEQRKRLTIAVELVSNPSIIFMDEPTSGLDARAAAIVMRAIKNVVQTGRTVVCTIHQPSIDLFEGFDECGKIDCDN</sequence>
<dbReference type="InterPro" id="IPR013525">
    <property type="entry name" value="ABC2_TM"/>
</dbReference>
<feature type="transmembrane region" description="Helical" evidence="10">
    <location>
        <begin position="519"/>
        <end position="539"/>
    </location>
</feature>
<dbReference type="Proteomes" id="UP001179952">
    <property type="component" value="Unassembled WGS sequence"/>
</dbReference>
<evidence type="ECO:0000256" key="2">
    <source>
        <dbReference type="ARBA" id="ARBA00006012"/>
    </source>
</evidence>
<keyword evidence="7" id="KW-0067">ATP-binding</keyword>
<comment type="caution">
    <text evidence="12">The sequence shown here is derived from an EMBL/GenBank/DDBJ whole genome shotgun (WGS) entry which is preliminary data.</text>
</comment>
<evidence type="ECO:0000256" key="8">
    <source>
        <dbReference type="ARBA" id="ARBA00022989"/>
    </source>
</evidence>
<dbReference type="InterPro" id="IPR034003">
    <property type="entry name" value="ABCG_PDR_2"/>
</dbReference>
<dbReference type="GO" id="GO:0005524">
    <property type="term" value="F:ATP binding"/>
    <property type="evidence" value="ECO:0007669"/>
    <property type="project" value="UniProtKB-KW"/>
</dbReference>
<dbReference type="SMART" id="SM00382">
    <property type="entry name" value="AAA"/>
    <property type="match status" value="2"/>
</dbReference>
<feature type="domain" description="ABC transporter" evidence="11">
    <location>
        <begin position="160"/>
        <end position="423"/>
    </location>
</feature>
<keyword evidence="5" id="KW-0677">Repeat</keyword>
<dbReference type="Gene3D" id="3.40.50.300">
    <property type="entry name" value="P-loop containing nucleotide triphosphate hydrolases"/>
    <property type="match status" value="2"/>
</dbReference>
<dbReference type="InterPro" id="IPR027417">
    <property type="entry name" value="P-loop_NTPase"/>
</dbReference>
<evidence type="ECO:0000256" key="3">
    <source>
        <dbReference type="ARBA" id="ARBA00022448"/>
    </source>
</evidence>
<dbReference type="FunFam" id="3.40.50.300:FF:000179">
    <property type="entry name" value="ABC transporter G family member 34"/>
    <property type="match status" value="1"/>
</dbReference>
<dbReference type="EMBL" id="JAUJYN010000001">
    <property type="protein sequence ID" value="KAK1281397.1"/>
    <property type="molecule type" value="Genomic_DNA"/>
</dbReference>
<dbReference type="Pfam" id="PF00005">
    <property type="entry name" value="ABC_tran"/>
    <property type="match status" value="2"/>
</dbReference>
<keyword evidence="9 10" id="KW-0472">Membrane</keyword>